<keyword evidence="2" id="KW-1185">Reference proteome</keyword>
<reference evidence="2" key="1">
    <citation type="submission" date="2016-06" db="EMBL/GenBank/DDBJ databases">
        <authorList>
            <person name="Xu Y."/>
            <person name="Nagy A."/>
            <person name="Yan X."/>
            <person name="Kim S.W."/>
            <person name="Haley B."/>
            <person name="Liu N.T."/>
            <person name="Nou X."/>
        </authorList>
    </citation>
    <scope>NUCLEOTIDE SEQUENCE [LARGE SCALE GENOMIC DNA]</scope>
    <source>
        <strain evidence="2">ATCC 49129</strain>
        <plasmid evidence="2">pri-1</plasmid>
    </source>
</reference>
<dbReference type="Proteomes" id="UP000078572">
    <property type="component" value="Plasmid pRI-1"/>
</dbReference>
<dbReference type="EMBL" id="CP016024">
    <property type="protein sequence ID" value="ANJ76269.1"/>
    <property type="molecule type" value="Genomic_DNA"/>
</dbReference>
<proteinExistence type="predicted"/>
<accession>A0A192A7A5</accession>
<geneLocation type="plasmid" evidence="2">
    <name>pri-1</name>
</geneLocation>
<organism evidence="1 2">
    <name type="scientific">Ralstonia insidiosa</name>
    <dbReference type="NCBI Taxonomy" id="190721"/>
    <lineage>
        <taxon>Bacteria</taxon>
        <taxon>Pseudomonadati</taxon>
        <taxon>Pseudomonadota</taxon>
        <taxon>Betaproteobacteria</taxon>
        <taxon>Burkholderiales</taxon>
        <taxon>Burkholderiaceae</taxon>
        <taxon>Ralstonia</taxon>
    </lineage>
</organism>
<name>A0A192A7A5_9RALS</name>
<keyword evidence="1" id="KW-0614">Plasmid</keyword>
<sequence>MRLVHEISDHTKRWWDLVWFLPAAAEQPEGQDWAELRSHPCGGMSCNYLDGWVLPVAGAPACQDMLRDIVDEAWCTDQLGLDYGVSDSAKAEYVGYLAGKGLEPGELSMLQQGAYPLSATNRVLDTLGIGESPASGALLMVLGPNCD</sequence>
<evidence type="ECO:0000313" key="2">
    <source>
        <dbReference type="Proteomes" id="UP000078572"/>
    </source>
</evidence>
<dbReference type="AlphaFoldDB" id="A0A192A7A5"/>
<dbReference type="GeneID" id="61529703"/>
<evidence type="ECO:0000313" key="1">
    <source>
        <dbReference type="EMBL" id="ANJ76269.1"/>
    </source>
</evidence>
<dbReference type="RefSeq" id="WP_024979475.1">
    <property type="nucleotide sequence ID" value="NZ_CP016024.1"/>
</dbReference>
<protein>
    <submittedName>
        <fullName evidence="1">Uncharacterized protein</fullName>
    </submittedName>
</protein>
<dbReference type="OrthoDB" id="8926696at2"/>
<gene>
    <name evidence="1" type="ORF">A9Y76_27050</name>
</gene>